<dbReference type="Proteomes" id="UP000028349">
    <property type="component" value="Unassembled WGS sequence"/>
</dbReference>
<dbReference type="STRING" id="266748.HY04_11120"/>
<name>A0A3S4UY57_9FLAO</name>
<keyword evidence="4" id="KW-1185">Reference proteome</keyword>
<reference evidence="3 5" key="2">
    <citation type="submission" date="2018-12" db="EMBL/GenBank/DDBJ databases">
        <authorList>
            <consortium name="Pathogen Informatics"/>
        </authorList>
    </citation>
    <scope>NUCLEOTIDE SEQUENCE [LARGE SCALE GENOMIC DNA]</scope>
    <source>
        <strain evidence="3 5">NCTC13489</strain>
    </source>
</reference>
<dbReference type="AlphaFoldDB" id="A0A3S4UY57"/>
<dbReference type="RefSeq" id="WP_034719724.1">
    <property type="nucleotide sequence ID" value="NZ_FOIX01000004.1"/>
</dbReference>
<dbReference type="Proteomes" id="UP000270036">
    <property type="component" value="Chromosome"/>
</dbReference>
<keyword evidence="1" id="KW-0812">Transmembrane</keyword>
<keyword evidence="1" id="KW-1133">Transmembrane helix</keyword>
<proteinExistence type="predicted"/>
<protein>
    <recommendedName>
        <fullName evidence="6">DUF3592 domain-containing protein</fullName>
    </recommendedName>
</protein>
<reference evidence="2 4" key="1">
    <citation type="submission" date="2014-07" db="EMBL/GenBank/DDBJ databases">
        <authorList>
            <person name="Pisani N.G."/>
            <person name="Newman J.D."/>
        </authorList>
    </citation>
    <scope>NUCLEOTIDE SEQUENCE [LARGE SCALE GENOMIC DNA]</scope>
    <source>
        <strain evidence="2 4">LMG 24720</strain>
    </source>
</reference>
<dbReference type="EMBL" id="JPEP01000002">
    <property type="protein sequence ID" value="KEY18993.1"/>
    <property type="molecule type" value="Genomic_DNA"/>
</dbReference>
<dbReference type="OrthoDB" id="1496188at2"/>
<feature type="transmembrane region" description="Helical" evidence="1">
    <location>
        <begin position="113"/>
        <end position="133"/>
    </location>
</feature>
<evidence type="ECO:0000313" key="3">
    <source>
        <dbReference type="EMBL" id="VEH99113.1"/>
    </source>
</evidence>
<evidence type="ECO:0000313" key="2">
    <source>
        <dbReference type="EMBL" id="KEY18993.1"/>
    </source>
</evidence>
<evidence type="ECO:0008006" key="6">
    <source>
        <dbReference type="Google" id="ProtNLM"/>
    </source>
</evidence>
<evidence type="ECO:0000313" key="4">
    <source>
        <dbReference type="Proteomes" id="UP000028349"/>
    </source>
</evidence>
<gene>
    <name evidence="2" type="ORF">HY04_11120</name>
    <name evidence="3" type="ORF">NCTC13489_01340</name>
</gene>
<dbReference type="EMBL" id="LR134441">
    <property type="protein sequence ID" value="VEH99113.1"/>
    <property type="molecule type" value="Genomic_DNA"/>
</dbReference>
<keyword evidence="1" id="KW-0472">Membrane</keyword>
<sequence length="137" mass="15806">MSFSSKKGKDTFAKNIVLAIIIFFIIINLLFLTQKSYMINYLGVDSKGLVIDVDSTHEGYYKYQFNYKIRLKNGEKVKISEGNYKKKTHQIGEAVNVKTYKKDSEFSTPSPNLYMAVPLLCILGIFTRIYFVFRKSS</sequence>
<evidence type="ECO:0000313" key="5">
    <source>
        <dbReference type="Proteomes" id="UP000270036"/>
    </source>
</evidence>
<organism evidence="3 5">
    <name type="scientific">Kaistella antarctica</name>
    <dbReference type="NCBI Taxonomy" id="266748"/>
    <lineage>
        <taxon>Bacteria</taxon>
        <taxon>Pseudomonadati</taxon>
        <taxon>Bacteroidota</taxon>
        <taxon>Flavobacteriia</taxon>
        <taxon>Flavobacteriales</taxon>
        <taxon>Weeksellaceae</taxon>
        <taxon>Chryseobacterium group</taxon>
        <taxon>Kaistella</taxon>
    </lineage>
</organism>
<dbReference type="KEGG" id="cant:NCTC13489_01340"/>
<evidence type="ECO:0000256" key="1">
    <source>
        <dbReference type="SAM" id="Phobius"/>
    </source>
</evidence>
<feature type="transmembrane region" description="Helical" evidence="1">
    <location>
        <begin position="12"/>
        <end position="32"/>
    </location>
</feature>
<accession>A0A3S4UY57</accession>